<evidence type="ECO:0000256" key="2">
    <source>
        <dbReference type="SAM" id="SignalP"/>
    </source>
</evidence>
<dbReference type="Pfam" id="PF01955">
    <property type="entry name" value="CbiZ"/>
    <property type="match status" value="1"/>
</dbReference>
<reference evidence="4 5" key="1">
    <citation type="submission" date="2019-11" db="EMBL/GenBank/DDBJ databases">
        <title>Comparative genomics of hydrocarbon-degrading Desulfosarcina strains.</title>
        <authorList>
            <person name="Watanabe M."/>
            <person name="Kojima H."/>
            <person name="Fukui M."/>
        </authorList>
    </citation>
    <scope>NUCLEOTIDE SEQUENCE [LARGE SCALE GENOMIC DNA]</scope>
    <source>
        <strain evidence="4 5">PP31</strain>
    </source>
</reference>
<dbReference type="InterPro" id="IPR054828">
    <property type="entry name" value="Vit_B12_bind_prot"/>
</dbReference>
<dbReference type="AlphaFoldDB" id="A0A5K7YZW7"/>
<dbReference type="SUPFAM" id="SSF53807">
    <property type="entry name" value="Helical backbone' metal receptor"/>
    <property type="match status" value="1"/>
</dbReference>
<keyword evidence="1 2" id="KW-0732">Signal</keyword>
<dbReference type="InterPro" id="IPR050902">
    <property type="entry name" value="ABC_Transporter_SBP"/>
</dbReference>
<keyword evidence="5" id="KW-1185">Reference proteome</keyword>
<name>A0A5K7YZW7_9BACT</name>
<protein>
    <recommendedName>
        <fullName evidence="3">Fe/B12 periplasmic-binding domain-containing protein</fullName>
    </recommendedName>
</protein>
<dbReference type="NCBIfam" id="NF038402">
    <property type="entry name" value="TroA_like"/>
    <property type="match status" value="1"/>
</dbReference>
<proteinExistence type="predicted"/>
<feature type="signal peptide" evidence="2">
    <location>
        <begin position="1"/>
        <end position="27"/>
    </location>
</feature>
<dbReference type="RefSeq" id="WP_155303218.1">
    <property type="nucleotide sequence ID" value="NZ_AP021875.1"/>
</dbReference>
<feature type="chain" id="PRO_5024388821" description="Fe/B12 periplasmic-binding domain-containing protein" evidence="2">
    <location>
        <begin position="28"/>
        <end position="670"/>
    </location>
</feature>
<accession>A0A5K7YZW7</accession>
<evidence type="ECO:0000313" key="5">
    <source>
        <dbReference type="Proteomes" id="UP000427769"/>
    </source>
</evidence>
<feature type="domain" description="Fe/B12 periplasmic-binding" evidence="3">
    <location>
        <begin position="48"/>
        <end position="297"/>
    </location>
</feature>
<dbReference type="PANTHER" id="PTHR30535">
    <property type="entry name" value="VITAMIN B12-BINDING PROTEIN"/>
    <property type="match status" value="1"/>
</dbReference>
<dbReference type="PROSITE" id="PS50983">
    <property type="entry name" value="FE_B12_PBP"/>
    <property type="match status" value="1"/>
</dbReference>
<dbReference type="PANTHER" id="PTHR30535:SF34">
    <property type="entry name" value="MOLYBDATE-BINDING PROTEIN MOLA"/>
    <property type="match status" value="1"/>
</dbReference>
<dbReference type="InterPro" id="IPR002491">
    <property type="entry name" value="ABC_transptr_periplasmic_BD"/>
</dbReference>
<dbReference type="Pfam" id="PF01497">
    <property type="entry name" value="Peripla_BP_2"/>
    <property type="match status" value="1"/>
</dbReference>
<evidence type="ECO:0000256" key="1">
    <source>
        <dbReference type="ARBA" id="ARBA00022729"/>
    </source>
</evidence>
<dbReference type="EMBL" id="AP021875">
    <property type="protein sequence ID" value="BBO74168.1"/>
    <property type="molecule type" value="Genomic_DNA"/>
</dbReference>
<dbReference type="KEGG" id="dwd:DSCW_15850"/>
<dbReference type="Gene3D" id="3.40.50.1980">
    <property type="entry name" value="Nitrogenase molybdenum iron protein domain"/>
    <property type="match status" value="2"/>
</dbReference>
<dbReference type="GO" id="GO:0071281">
    <property type="term" value="P:cellular response to iron ion"/>
    <property type="evidence" value="ECO:0007669"/>
    <property type="project" value="TreeGrafter"/>
</dbReference>
<gene>
    <name evidence="4" type="ORF">DSCW_15850</name>
</gene>
<sequence>MSSKAFNKRPLFFLLALLMLFCPPAWASPVQVTDDAGNDLHLSEPPKRVVSLVPSATEILFAIGAGDSLVGITHHSTGVRGAAGKSIIGGFFSPSMERVMALNPDLVIGSDIHSQAIGKIDGDVPVLVMNTRRMEDAFRHMELLGTLFQRQAQADALIAKNRRQIDLIARKVAAIPEDKRKRVMRLMGRDRIMTPGSDSFQNEMIRAAGGIAPDFGKAGSVVPVTEDEWMAFNPQFLYGCGGDRQAAETFFSQDGWAAVDAVRQHRIYFFPCELTCRAGAHVGDFVSWLASLIYREEFSDTANEMLPRQVVQTRPLAIDLNCVDRARITTSIIQDFPNKSLIIDFKTPRSLVSTLEGQRSEVLTVGNHYSPPPCWALMPMGGLDPLYQCICPVIGKKRSSTAFLFTGADMDNLAVKKEIFKAMTVYALVTAGVRGNAVRMSRDVGNYYEPGTINMIFLTNMRLTPRAMTRAIISATEGKTAALQDLDIRSSYQPLNAAATGTGTDNIIVVAGDGPVIDNAGGHSKMGELIARTAYAGLREAIFKQNGIVGGRDIFQRLFDRHLSISQLVSGSHCDCLGEANAFAGKIEQVLLDPRYQGFLEAAMALSDGAERETVSDFGFYENWCLDVAGRIAGSKVDHLVDHFSGDAYPAPLSMALNAIFTGLAEKGEP</sequence>
<evidence type="ECO:0000313" key="4">
    <source>
        <dbReference type="EMBL" id="BBO74168.1"/>
    </source>
</evidence>
<dbReference type="InterPro" id="IPR002808">
    <property type="entry name" value="AdoCbi_amidolase"/>
</dbReference>
<organism evidence="4 5">
    <name type="scientific">Desulfosarcina widdelii</name>
    <dbReference type="NCBI Taxonomy" id="947919"/>
    <lineage>
        <taxon>Bacteria</taxon>
        <taxon>Pseudomonadati</taxon>
        <taxon>Thermodesulfobacteriota</taxon>
        <taxon>Desulfobacteria</taxon>
        <taxon>Desulfobacterales</taxon>
        <taxon>Desulfosarcinaceae</taxon>
        <taxon>Desulfosarcina</taxon>
    </lineage>
</organism>
<evidence type="ECO:0000259" key="3">
    <source>
        <dbReference type="PROSITE" id="PS50983"/>
    </source>
</evidence>
<dbReference type="Proteomes" id="UP000427769">
    <property type="component" value="Chromosome"/>
</dbReference>
<dbReference type="OrthoDB" id="5409767at2"/>